<organism evidence="4 5">
    <name type="scientific">Lysinibacillus boronitolerans JCM 21713 = 10a = NBRC 103108</name>
    <dbReference type="NCBI Taxonomy" id="1294264"/>
    <lineage>
        <taxon>Bacteria</taxon>
        <taxon>Bacillati</taxon>
        <taxon>Bacillota</taxon>
        <taxon>Bacilli</taxon>
        <taxon>Bacillales</taxon>
        <taxon>Bacillaceae</taxon>
        <taxon>Lysinibacillus</taxon>
    </lineage>
</organism>
<dbReference type="PANTHER" id="PTHR13778">
    <property type="entry name" value="GLYCOSYLTRANSFERASE 8 DOMAIN-CONTAINING PROTEIN"/>
    <property type="match status" value="1"/>
</dbReference>
<keyword evidence="3" id="KW-0479">Metal-binding</keyword>
<dbReference type="InterPro" id="IPR029044">
    <property type="entry name" value="Nucleotide-diphossugar_trans"/>
</dbReference>
<dbReference type="PANTHER" id="PTHR13778:SF47">
    <property type="entry name" value="LIPOPOLYSACCHARIDE 1,3-GALACTOSYLTRANSFERASE"/>
    <property type="match status" value="1"/>
</dbReference>
<evidence type="ECO:0000313" key="4">
    <source>
        <dbReference type="EMBL" id="KGR86922.1"/>
    </source>
</evidence>
<dbReference type="RefSeq" id="WP_036076774.1">
    <property type="nucleotide sequence ID" value="NZ_AVCW01000013.1"/>
</dbReference>
<evidence type="ECO:0008006" key="6">
    <source>
        <dbReference type="Google" id="ProtNLM"/>
    </source>
</evidence>
<sequence length="364" mass="42584">MNIVCCVDDKYISHTTTMLTSLILNTKKKTNINIYIVYKKLDTDNIRKMVESIKPFGVSVIFKHCRGLDTTNFNKRSYITETAYLKLEIPELLDNIDKVIYIDGDIIINNDIQELWGIDVSDYYLAAALDHNKKFATELGIPDTLYFNSGLMIMNLVKCREKEFRERCLEFLLSPLNPRNTCDQDVLNYATQQNFKKISSEWNYLISNQFLLSKLNYNIPSVIHYSFTPKPWVLFSEVKFKELYWEYRQKTLWANFLEGLGEISEFNFYIFGASKGGSLVLEEIKKLYPNFKIKGFIDNNKHKQNTEFLNLPIISTEKLAKDNKTIVIVGSITYFPEIKFQLKNLEYYPLVNISDKFFVYKGIV</sequence>
<protein>
    <recommendedName>
        <fullName evidence="6">Glycosyl transferase family 8</fullName>
    </recommendedName>
</protein>
<accession>A0ABR4Y146</accession>
<dbReference type="SUPFAM" id="SSF53335">
    <property type="entry name" value="S-adenosyl-L-methionine-dependent methyltransferases"/>
    <property type="match status" value="1"/>
</dbReference>
<evidence type="ECO:0000256" key="2">
    <source>
        <dbReference type="ARBA" id="ARBA00022679"/>
    </source>
</evidence>
<keyword evidence="1" id="KW-0328">Glycosyltransferase</keyword>
<evidence type="ECO:0000256" key="3">
    <source>
        <dbReference type="ARBA" id="ARBA00022723"/>
    </source>
</evidence>
<proteinExistence type="predicted"/>
<name>A0ABR4Y146_9BACI</name>
<dbReference type="Gene3D" id="3.90.550.10">
    <property type="entry name" value="Spore Coat Polysaccharide Biosynthesis Protein SpsA, Chain A"/>
    <property type="match status" value="1"/>
</dbReference>
<gene>
    <name evidence="4" type="ORF">CD31_08555</name>
</gene>
<dbReference type="Proteomes" id="UP000030487">
    <property type="component" value="Unassembled WGS sequence"/>
</dbReference>
<dbReference type="InterPro" id="IPR050748">
    <property type="entry name" value="Glycosyltrans_8_dom-fam"/>
</dbReference>
<dbReference type="CDD" id="cd04194">
    <property type="entry name" value="GT8_A4GalT_like"/>
    <property type="match status" value="1"/>
</dbReference>
<evidence type="ECO:0000256" key="1">
    <source>
        <dbReference type="ARBA" id="ARBA00022676"/>
    </source>
</evidence>
<dbReference type="InterPro" id="IPR002495">
    <property type="entry name" value="Glyco_trans_8"/>
</dbReference>
<keyword evidence="5" id="KW-1185">Reference proteome</keyword>
<dbReference type="InterPro" id="IPR029063">
    <property type="entry name" value="SAM-dependent_MTases_sf"/>
</dbReference>
<evidence type="ECO:0000313" key="5">
    <source>
        <dbReference type="Proteomes" id="UP000030487"/>
    </source>
</evidence>
<comment type="caution">
    <text evidence="4">The sequence shown here is derived from an EMBL/GenBank/DDBJ whole genome shotgun (WGS) entry which is preliminary data.</text>
</comment>
<reference evidence="4 5" key="1">
    <citation type="submission" date="2014-02" db="EMBL/GenBank/DDBJ databases">
        <title>Draft genome sequence of Lysinibacillus boronitolerans NBRC 103108.</title>
        <authorList>
            <person name="Zhang F."/>
            <person name="Wang G."/>
            <person name="Zhang L."/>
        </authorList>
    </citation>
    <scope>NUCLEOTIDE SEQUENCE [LARGE SCALE GENOMIC DNA]</scope>
    <source>
        <strain evidence="4 5">NBRC 103108</strain>
    </source>
</reference>
<dbReference type="Pfam" id="PF01501">
    <property type="entry name" value="Glyco_transf_8"/>
    <property type="match status" value="1"/>
</dbReference>
<dbReference type="SUPFAM" id="SSF53448">
    <property type="entry name" value="Nucleotide-diphospho-sugar transferases"/>
    <property type="match status" value="1"/>
</dbReference>
<dbReference type="EMBL" id="JPVR01000069">
    <property type="protein sequence ID" value="KGR86922.1"/>
    <property type="molecule type" value="Genomic_DNA"/>
</dbReference>
<dbReference type="Gene3D" id="3.40.50.720">
    <property type="entry name" value="NAD(P)-binding Rossmann-like Domain"/>
    <property type="match status" value="1"/>
</dbReference>
<keyword evidence="2" id="KW-0808">Transferase</keyword>